<protein>
    <submittedName>
        <fullName evidence="2">Uncharacterized protein</fullName>
    </submittedName>
</protein>
<accession>A0A8H7AX03</accession>
<proteinExistence type="predicted"/>
<dbReference type="AlphaFoldDB" id="A0A8H7AX03"/>
<gene>
    <name evidence="2" type="ORF">GT037_009690</name>
</gene>
<reference evidence="2" key="2">
    <citation type="submission" date="2020-08" db="EMBL/GenBank/DDBJ databases">
        <title>Draft Genome Sequence of Cumin Blight Pathogen Alternaria burnsii.</title>
        <authorList>
            <person name="Feng Z."/>
        </authorList>
    </citation>
    <scope>NUCLEOTIDE SEQUENCE</scope>
    <source>
        <strain evidence="2">CBS107.38</strain>
    </source>
</reference>
<reference evidence="2" key="1">
    <citation type="submission" date="2020-01" db="EMBL/GenBank/DDBJ databases">
        <authorList>
            <person name="Feng Z.H.Z."/>
        </authorList>
    </citation>
    <scope>NUCLEOTIDE SEQUENCE</scope>
    <source>
        <strain evidence="2">CBS107.38</strain>
    </source>
</reference>
<comment type="caution">
    <text evidence="2">The sequence shown here is derived from an EMBL/GenBank/DDBJ whole genome shotgun (WGS) entry which is preliminary data.</text>
</comment>
<dbReference type="EMBL" id="JAAABM010000017">
    <property type="protein sequence ID" value="KAF7672180.1"/>
    <property type="molecule type" value="Genomic_DNA"/>
</dbReference>
<feature type="region of interest" description="Disordered" evidence="1">
    <location>
        <begin position="67"/>
        <end position="103"/>
    </location>
</feature>
<evidence type="ECO:0000313" key="3">
    <source>
        <dbReference type="Proteomes" id="UP000596902"/>
    </source>
</evidence>
<sequence>MSRKYRDFGVAGRADCGTRKVGMVQSLEAQTRRCSAGSEDATTCAVDSGASYWSLFSESSMVRQSRAAHTLPPQHEVRRRSRGCAQRATVRERAPFRKRPLQW</sequence>
<dbReference type="Proteomes" id="UP000596902">
    <property type="component" value="Unassembled WGS sequence"/>
</dbReference>
<organism evidence="2 3">
    <name type="scientific">Alternaria burnsii</name>
    <dbReference type="NCBI Taxonomy" id="1187904"/>
    <lineage>
        <taxon>Eukaryota</taxon>
        <taxon>Fungi</taxon>
        <taxon>Dikarya</taxon>
        <taxon>Ascomycota</taxon>
        <taxon>Pezizomycotina</taxon>
        <taxon>Dothideomycetes</taxon>
        <taxon>Pleosporomycetidae</taxon>
        <taxon>Pleosporales</taxon>
        <taxon>Pleosporineae</taxon>
        <taxon>Pleosporaceae</taxon>
        <taxon>Alternaria</taxon>
        <taxon>Alternaria sect. Alternaria</taxon>
    </lineage>
</organism>
<keyword evidence="3" id="KW-1185">Reference proteome</keyword>
<evidence type="ECO:0000313" key="2">
    <source>
        <dbReference type="EMBL" id="KAF7672180.1"/>
    </source>
</evidence>
<evidence type="ECO:0000256" key="1">
    <source>
        <dbReference type="SAM" id="MobiDB-lite"/>
    </source>
</evidence>
<dbReference type="RefSeq" id="XP_038782538.1">
    <property type="nucleotide sequence ID" value="XM_038934737.1"/>
</dbReference>
<name>A0A8H7AX03_9PLEO</name>
<dbReference type="GeneID" id="62207915"/>